<evidence type="ECO:0000256" key="1">
    <source>
        <dbReference type="SAM" id="MobiDB-lite"/>
    </source>
</evidence>
<dbReference type="AlphaFoldDB" id="A0A9N8EU27"/>
<proteinExistence type="predicted"/>
<dbReference type="EMBL" id="CAICTM010001817">
    <property type="protein sequence ID" value="CAB9526380.1"/>
    <property type="molecule type" value="Genomic_DNA"/>
</dbReference>
<name>A0A9N8EU27_9STRA</name>
<sequence>MSSDSIATGLGAAASAGGGGAPAAAAANSTANNNKKQKMSPPVDSLLSATENDLLIQGILPFVGVGQYAFVGAVNKKMNQLYKYYCEIELKKNPRKVCDNTEEALVDDLEDDGRSAEVTDTCYSETFCNVPRAEYWQRDNSSKKTPDRDQVCTTVAKIGNLTVMKWARQKGFPWNEQTCAYAAHYGHLETLMWLHANGCPWDEGTCSDAAFGGHLEIIKWARANGCPWNDMTCASAALYGHLEFLKRARSNGCEWDELTWRVPMLLKRVIWKL</sequence>
<gene>
    <name evidence="2" type="ORF">SEMRO_1819_G299650.1</name>
</gene>
<dbReference type="PANTHER" id="PTHR46586:SF3">
    <property type="entry name" value="ANKYRIN REPEAT-CONTAINING PROTEIN"/>
    <property type="match status" value="1"/>
</dbReference>
<evidence type="ECO:0000313" key="3">
    <source>
        <dbReference type="Proteomes" id="UP001153069"/>
    </source>
</evidence>
<reference evidence="2" key="1">
    <citation type="submission" date="2020-06" db="EMBL/GenBank/DDBJ databases">
        <authorList>
            <consortium name="Plant Systems Biology data submission"/>
        </authorList>
    </citation>
    <scope>NUCLEOTIDE SEQUENCE</scope>
    <source>
        <strain evidence="2">D6</strain>
    </source>
</reference>
<comment type="caution">
    <text evidence="2">The sequence shown here is derived from an EMBL/GenBank/DDBJ whole genome shotgun (WGS) entry which is preliminary data.</text>
</comment>
<organism evidence="2 3">
    <name type="scientific">Seminavis robusta</name>
    <dbReference type="NCBI Taxonomy" id="568900"/>
    <lineage>
        <taxon>Eukaryota</taxon>
        <taxon>Sar</taxon>
        <taxon>Stramenopiles</taxon>
        <taxon>Ochrophyta</taxon>
        <taxon>Bacillariophyta</taxon>
        <taxon>Bacillariophyceae</taxon>
        <taxon>Bacillariophycidae</taxon>
        <taxon>Naviculales</taxon>
        <taxon>Naviculaceae</taxon>
        <taxon>Seminavis</taxon>
    </lineage>
</organism>
<evidence type="ECO:0000313" key="2">
    <source>
        <dbReference type="EMBL" id="CAB9526380.1"/>
    </source>
</evidence>
<dbReference type="InterPro" id="IPR036770">
    <property type="entry name" value="Ankyrin_rpt-contain_sf"/>
</dbReference>
<keyword evidence="3" id="KW-1185">Reference proteome</keyword>
<dbReference type="InterPro" id="IPR052050">
    <property type="entry name" value="SecEffector_AnkRepeat"/>
</dbReference>
<dbReference type="PANTHER" id="PTHR46586">
    <property type="entry name" value="ANKYRIN REPEAT-CONTAINING PROTEIN"/>
    <property type="match status" value="1"/>
</dbReference>
<protein>
    <submittedName>
        <fullName evidence="2">Ankyrin repeat protein</fullName>
    </submittedName>
</protein>
<dbReference type="SUPFAM" id="SSF140860">
    <property type="entry name" value="Pseudo ankyrin repeat-like"/>
    <property type="match status" value="1"/>
</dbReference>
<feature type="region of interest" description="Disordered" evidence="1">
    <location>
        <begin position="1"/>
        <end position="44"/>
    </location>
</feature>
<feature type="compositionally biased region" description="Low complexity" evidence="1">
    <location>
        <begin position="22"/>
        <end position="34"/>
    </location>
</feature>
<accession>A0A9N8EU27</accession>
<dbReference type="Proteomes" id="UP001153069">
    <property type="component" value="Unassembled WGS sequence"/>
</dbReference>
<dbReference type="Gene3D" id="1.25.40.20">
    <property type="entry name" value="Ankyrin repeat-containing domain"/>
    <property type="match status" value="1"/>
</dbReference>